<accession>A0A1E2SKI0</accession>
<dbReference type="OrthoDB" id="4939012at2"/>
<dbReference type="AlphaFoldDB" id="A0A1E2SKI0"/>
<dbReference type="EMBL" id="LNZG01000045">
    <property type="protein sequence ID" value="ODA89572.1"/>
    <property type="molecule type" value="Genomic_DNA"/>
</dbReference>
<organism evidence="2 4">
    <name type="scientific">Leifsonia xyli subsp. xyli</name>
    <dbReference type="NCBI Taxonomy" id="59736"/>
    <lineage>
        <taxon>Bacteria</taxon>
        <taxon>Bacillati</taxon>
        <taxon>Actinomycetota</taxon>
        <taxon>Actinomycetes</taxon>
        <taxon>Micrococcales</taxon>
        <taxon>Microbacteriaceae</taxon>
        <taxon>Leifsonia</taxon>
    </lineage>
</organism>
<evidence type="ECO:0000313" key="1">
    <source>
        <dbReference type="EMBL" id="ODA89572.1"/>
    </source>
</evidence>
<evidence type="ECO:0000313" key="3">
    <source>
        <dbReference type="EMBL" id="ODA90269.1"/>
    </source>
</evidence>
<reference evidence="4" key="1">
    <citation type="submission" date="2015-11" db="EMBL/GenBank/DDBJ databases">
        <authorList>
            <person name="Wang J."/>
            <person name="Wang L."/>
            <person name="Wang F."/>
            <person name="Cao G."/>
        </authorList>
    </citation>
    <scope>NUCLEOTIDE SEQUENCE [LARGE SCALE GENOMIC DNA]</scope>
    <source>
        <strain evidence="4">gdw1</strain>
    </source>
</reference>
<reference evidence="2 4" key="2">
    <citation type="submission" date="2015-11" db="EMBL/GenBank/DDBJ databases">
        <authorList>
            <person name="Zhang Y."/>
            <person name="Guo Z."/>
        </authorList>
    </citation>
    <scope>NUCLEOTIDE SEQUENCE [LARGE SCALE GENOMIC DNA]</scope>
    <source>
        <strain evidence="4">gdw1</strain>
        <strain evidence="2">Gdw1</strain>
    </source>
</reference>
<evidence type="ECO:0000313" key="2">
    <source>
        <dbReference type="EMBL" id="ODA90263.1"/>
    </source>
</evidence>
<name>A0A1E2SKI0_LEIXY</name>
<dbReference type="RefSeq" id="WP_041767147.1">
    <property type="nucleotide sequence ID" value="NZ_LNZG01000015.1"/>
</dbReference>
<proteinExistence type="predicted"/>
<comment type="caution">
    <text evidence="2">The sequence shown here is derived from an EMBL/GenBank/DDBJ whole genome shotgun (WGS) entry which is preliminary data.</text>
</comment>
<gene>
    <name evidence="1" type="ORF">ATY41_04665</name>
    <name evidence="2" type="ORF">ATY41_10540</name>
    <name evidence="3" type="ORF">ATY41_10585</name>
</gene>
<protein>
    <submittedName>
        <fullName evidence="2">Uncharacterized protein</fullName>
    </submittedName>
</protein>
<evidence type="ECO:0000313" key="4">
    <source>
        <dbReference type="Proteomes" id="UP000094426"/>
    </source>
</evidence>
<dbReference type="EMBL" id="LNZG01000015">
    <property type="protein sequence ID" value="ODA90269.1"/>
    <property type="molecule type" value="Genomic_DNA"/>
</dbReference>
<dbReference type="Proteomes" id="UP000094426">
    <property type="component" value="Unassembled WGS sequence"/>
</dbReference>
<sequence length="151" mass="16113">MTSKAAEKALTPREGRDAVVEFVIGTTKQLEVTGWWPRNGVAAADECGLGGGVLGASYSYDHWAPRGTDHAGDAERVAAYWESLGMQVRISDQGGPVVYGSGGPVLRADFDTNASDNVGALARCSPGDFWELNEEDQAERDRGKVLPGMRV</sequence>
<dbReference type="EMBL" id="LNZG01000015">
    <property type="protein sequence ID" value="ODA90263.1"/>
    <property type="molecule type" value="Genomic_DNA"/>
</dbReference>